<accession>A0A9X0WM19</accession>
<evidence type="ECO:0000313" key="5">
    <source>
        <dbReference type="Proteomes" id="UP000676511"/>
    </source>
</evidence>
<dbReference type="AlphaFoldDB" id="A0A9X0WM19"/>
<reference evidence="4 5" key="2">
    <citation type="submission" date="2021-03" db="EMBL/GenBank/DDBJ databases">
        <title>Human Oral Microbial Genomes.</title>
        <authorList>
            <person name="Johnston C.D."/>
            <person name="Chen T."/>
            <person name="Dewhirst F.E."/>
        </authorList>
    </citation>
    <scope>NUCLEOTIDE SEQUENCE [LARGE SCALE GENOMIC DNA]</scope>
    <source>
        <strain evidence="4 5">CCUG 66490</strain>
    </source>
</reference>
<evidence type="ECO:0000313" key="6">
    <source>
        <dbReference type="Proteomes" id="UP001138780"/>
    </source>
</evidence>
<dbReference type="NCBIfam" id="TIGR01714">
    <property type="entry name" value="phage_rep_org_N"/>
    <property type="match status" value="1"/>
</dbReference>
<dbReference type="Pfam" id="PF09681">
    <property type="entry name" value="Phage_rep_org_N"/>
    <property type="match status" value="1"/>
</dbReference>
<dbReference type="EMBL" id="MRXX01000001">
    <property type="protein sequence ID" value="MBK4778888.1"/>
    <property type="molecule type" value="Genomic_DNA"/>
</dbReference>
<organism evidence="3 6">
    <name type="scientific">Streptococcus lactarius</name>
    <dbReference type="NCBI Taxonomy" id="684066"/>
    <lineage>
        <taxon>Bacteria</taxon>
        <taxon>Bacillati</taxon>
        <taxon>Bacillota</taxon>
        <taxon>Bacilli</taxon>
        <taxon>Lactobacillales</taxon>
        <taxon>Streptococcaceae</taxon>
        <taxon>Streptococcus</taxon>
    </lineage>
</organism>
<gene>
    <name evidence="3" type="ORF">BTU61_01510</name>
    <name evidence="4" type="ORF">J4854_04110</name>
</gene>
<feature type="domain" description="Phage conserved hypothetical protein C-terminal" evidence="1">
    <location>
        <begin position="162"/>
        <end position="235"/>
    </location>
</feature>
<feature type="domain" description="Phage replisome organiser N-terminal" evidence="2">
    <location>
        <begin position="10"/>
        <end position="125"/>
    </location>
</feature>
<name>A0A9X0WM19_9STRE</name>
<keyword evidence="5" id="KW-1185">Reference proteome</keyword>
<dbReference type="Proteomes" id="UP001138780">
    <property type="component" value="Unassembled WGS sequence"/>
</dbReference>
<dbReference type="Proteomes" id="UP000676511">
    <property type="component" value="Chromosome"/>
</dbReference>
<dbReference type="EMBL" id="CP072329">
    <property type="protein sequence ID" value="QUB39636.1"/>
    <property type="molecule type" value="Genomic_DNA"/>
</dbReference>
<dbReference type="Pfam" id="PF09524">
    <property type="entry name" value="Phg_2220_C"/>
    <property type="match status" value="1"/>
</dbReference>
<dbReference type="InterPro" id="IPR010056">
    <property type="entry name" value="Phage_rep_org__N"/>
</dbReference>
<evidence type="ECO:0000259" key="2">
    <source>
        <dbReference type="Pfam" id="PF09681"/>
    </source>
</evidence>
<dbReference type="RefSeq" id="WP_200772047.1">
    <property type="nucleotide sequence ID" value="NZ_CP072329.1"/>
</dbReference>
<evidence type="ECO:0000259" key="1">
    <source>
        <dbReference type="Pfam" id="PF09524"/>
    </source>
</evidence>
<dbReference type="NCBIfam" id="TIGR02220">
    <property type="entry name" value="phg_TIGR02220"/>
    <property type="match status" value="1"/>
</dbReference>
<reference evidence="3" key="1">
    <citation type="submission" date="2016-12" db="EMBL/GenBank/DDBJ databases">
        <title>Draft genome of Streptococcus lactarius CCUG 66490T type strain.</title>
        <authorList>
            <person name="Salva-Serra F."/>
            <person name="Engstrom-Jakobsson H."/>
            <person name="Thorell K."/>
            <person name="Gomila M."/>
            <person name="Gonzales-Siles L."/>
            <person name="Busquets A."/>
            <person name="Jaen-Luchoro D."/>
            <person name="Karlsson R."/>
            <person name="Kristiansson E."/>
            <person name="Moore E."/>
        </authorList>
    </citation>
    <scope>NUCLEOTIDE SEQUENCE</scope>
    <source>
        <strain evidence="3">CCUG 66490</strain>
    </source>
</reference>
<evidence type="ECO:0000313" key="3">
    <source>
        <dbReference type="EMBL" id="MBK4778888.1"/>
    </source>
</evidence>
<sequence>MVTENRRYYWLQLKDDFFNSKEMKLMRKLPGGEEITIIYLKMMLASLAEQGKLYFEGLAEDLAEELSLLIDEDPEAIRLTLMFLTKKKLLTTSDNYQFNLEQVPEMVGSETASTRRSRKHRENQKVLQCNTDATKGNGDIDIDIDIDIDKEKKVQSDVYDEIIKYLNDKTGSHFKPTSKSTQRLINGRLSENYSIDDFKHVIDVKSLEWKNDSKMSKYLTPDTLFNATKFEKYLNQKMPSSASTQQQDERLGF</sequence>
<dbReference type="InterPro" id="IPR011741">
    <property type="entry name" value="Phg_2220_C"/>
</dbReference>
<protein>
    <submittedName>
        <fullName evidence="4">Conserved phage C-terminal domain-containing protein</fullName>
    </submittedName>
</protein>
<evidence type="ECO:0000313" key="4">
    <source>
        <dbReference type="EMBL" id="QUB39636.1"/>
    </source>
</evidence>
<proteinExistence type="predicted"/>